<sequence length="74" mass="8454">MCNATTHESLWPMSHNETPHSKQKGVLTRARAKREQEGEVWEPRPKMGMLEQEGEEVGGRQAPVEQQRGREADD</sequence>
<dbReference type="AlphaFoldDB" id="A0A8S0ZJH2"/>
<proteinExistence type="predicted"/>
<feature type="compositionally biased region" description="Basic and acidic residues" evidence="1">
    <location>
        <begin position="33"/>
        <end position="45"/>
    </location>
</feature>
<gene>
    <name evidence="2" type="ORF">APLA_LOCUS5755</name>
</gene>
<reference evidence="2 3" key="1">
    <citation type="submission" date="2020-04" db="EMBL/GenBank/DDBJ databases">
        <authorList>
            <person name="Wallbank WR R."/>
            <person name="Pardo Diaz C."/>
            <person name="Kozak K."/>
            <person name="Martin S."/>
            <person name="Jiggins C."/>
            <person name="Moest M."/>
            <person name="Warren A I."/>
            <person name="Byers J.R.P. K."/>
            <person name="Montejo-Kovacevich G."/>
            <person name="Yen C E."/>
        </authorList>
    </citation>
    <scope>NUCLEOTIDE SEQUENCE [LARGE SCALE GENOMIC DNA]</scope>
</reference>
<name>A0A8S0ZJH2_ARCPL</name>
<dbReference type="OrthoDB" id="6506078at2759"/>
<protein>
    <submittedName>
        <fullName evidence="2">Uncharacterized protein</fullName>
    </submittedName>
</protein>
<dbReference type="Proteomes" id="UP000494256">
    <property type="component" value="Unassembled WGS sequence"/>
</dbReference>
<evidence type="ECO:0000256" key="1">
    <source>
        <dbReference type="SAM" id="MobiDB-lite"/>
    </source>
</evidence>
<accession>A0A8S0ZJH2</accession>
<organism evidence="2 3">
    <name type="scientific">Arctia plantaginis</name>
    <name type="common">Wood tiger moth</name>
    <name type="synonym">Phalaena plantaginis</name>
    <dbReference type="NCBI Taxonomy" id="874455"/>
    <lineage>
        <taxon>Eukaryota</taxon>
        <taxon>Metazoa</taxon>
        <taxon>Ecdysozoa</taxon>
        <taxon>Arthropoda</taxon>
        <taxon>Hexapoda</taxon>
        <taxon>Insecta</taxon>
        <taxon>Pterygota</taxon>
        <taxon>Neoptera</taxon>
        <taxon>Endopterygota</taxon>
        <taxon>Lepidoptera</taxon>
        <taxon>Glossata</taxon>
        <taxon>Ditrysia</taxon>
        <taxon>Noctuoidea</taxon>
        <taxon>Erebidae</taxon>
        <taxon>Arctiinae</taxon>
        <taxon>Arctia</taxon>
    </lineage>
</organism>
<comment type="caution">
    <text evidence="2">The sequence shown here is derived from an EMBL/GenBank/DDBJ whole genome shotgun (WGS) entry which is preliminary data.</text>
</comment>
<dbReference type="EMBL" id="CADEBD010000291">
    <property type="protein sequence ID" value="CAB3232680.1"/>
    <property type="molecule type" value="Genomic_DNA"/>
</dbReference>
<feature type="region of interest" description="Disordered" evidence="1">
    <location>
        <begin position="1"/>
        <end position="74"/>
    </location>
</feature>
<evidence type="ECO:0000313" key="2">
    <source>
        <dbReference type="EMBL" id="CAB3232680.1"/>
    </source>
</evidence>
<evidence type="ECO:0000313" key="3">
    <source>
        <dbReference type="Proteomes" id="UP000494256"/>
    </source>
</evidence>